<protein>
    <submittedName>
        <fullName evidence="2">Glycosyltransferase involved in cell wall biosynthesis</fullName>
    </submittedName>
</protein>
<dbReference type="PANTHER" id="PTHR12526">
    <property type="entry name" value="GLYCOSYLTRANSFERASE"/>
    <property type="match status" value="1"/>
</dbReference>
<dbReference type="InterPro" id="IPR001296">
    <property type="entry name" value="Glyco_trans_1"/>
</dbReference>
<dbReference type="SUPFAM" id="SSF53756">
    <property type="entry name" value="UDP-Glycosyltransferase/glycogen phosphorylase"/>
    <property type="match status" value="1"/>
</dbReference>
<organism evidence="2 3">
    <name type="scientific">Pelolinea submarina</name>
    <dbReference type="NCBI Taxonomy" id="913107"/>
    <lineage>
        <taxon>Bacteria</taxon>
        <taxon>Bacillati</taxon>
        <taxon>Chloroflexota</taxon>
        <taxon>Anaerolineae</taxon>
        <taxon>Anaerolineales</taxon>
        <taxon>Anaerolineaceae</taxon>
        <taxon>Pelolinea</taxon>
    </lineage>
</organism>
<dbReference type="Proteomes" id="UP000256388">
    <property type="component" value="Unassembled WGS sequence"/>
</dbReference>
<name>A0A347ZW91_9CHLR</name>
<evidence type="ECO:0000259" key="1">
    <source>
        <dbReference type="Pfam" id="PF00534"/>
    </source>
</evidence>
<dbReference type="RefSeq" id="WP_116225741.1">
    <property type="nucleotide sequence ID" value="NZ_AP018437.1"/>
</dbReference>
<dbReference type="GO" id="GO:0016757">
    <property type="term" value="F:glycosyltransferase activity"/>
    <property type="evidence" value="ECO:0007669"/>
    <property type="project" value="InterPro"/>
</dbReference>
<dbReference type="AlphaFoldDB" id="A0A347ZW91"/>
<dbReference type="OrthoDB" id="9768685at2"/>
<dbReference type="Gene3D" id="3.40.50.2000">
    <property type="entry name" value="Glycogen Phosphorylase B"/>
    <property type="match status" value="2"/>
</dbReference>
<keyword evidence="3" id="KW-1185">Reference proteome</keyword>
<reference evidence="2 3" key="1">
    <citation type="submission" date="2018-08" db="EMBL/GenBank/DDBJ databases">
        <title>Genomic Encyclopedia of Type Strains, Phase IV (KMG-IV): sequencing the most valuable type-strain genomes for metagenomic binning, comparative biology and taxonomic classification.</title>
        <authorList>
            <person name="Goeker M."/>
        </authorList>
    </citation>
    <scope>NUCLEOTIDE SEQUENCE [LARGE SCALE GENOMIC DNA]</scope>
    <source>
        <strain evidence="2 3">DSM 23923</strain>
    </source>
</reference>
<keyword evidence="2" id="KW-0808">Transferase</keyword>
<gene>
    <name evidence="2" type="ORF">DFR64_2476</name>
</gene>
<sequence>MAEEQKILLVYKFNHPDVESVRAALAAQFPKHTLELLNIKQMVKKHPGILLLNIFYMFKEYPLRHLLGYWKVWRRFWATTYMHRQVRRLVGEHVTHGNYLFTLQTQSDFDASTPDLPNFIYTDTTNLANLYTPNYTRDKLYSSAWHALEKETYQHACVTFTRSSHIQRSLLEQYGIPAEKTAVVYAGSNIPMRDIDLDRKDYGTKEILFVGVAWERKGGPDLVEAFKGVLEKHPDAHLTIVGCSPKVELRNVQIVGKLPLDEVAPYYERAGIFCLPTRLEPFGIVFVEAMAYGLPLVAPNTGAVPDFLEDGRNGFMVSPGDVPALTNALSRLLDDPGKCRKFGKFGYQLARERYTWDKVAEKMKTHIQPFLPREDTRAG</sequence>
<proteinExistence type="predicted"/>
<accession>A0A347ZW91</accession>
<dbReference type="EMBL" id="QUMS01000003">
    <property type="protein sequence ID" value="REG07271.1"/>
    <property type="molecule type" value="Genomic_DNA"/>
</dbReference>
<evidence type="ECO:0000313" key="3">
    <source>
        <dbReference type="Proteomes" id="UP000256388"/>
    </source>
</evidence>
<dbReference type="Pfam" id="PF00534">
    <property type="entry name" value="Glycos_transf_1"/>
    <property type="match status" value="1"/>
</dbReference>
<feature type="domain" description="Glycosyl transferase family 1" evidence="1">
    <location>
        <begin position="203"/>
        <end position="348"/>
    </location>
</feature>
<evidence type="ECO:0000313" key="2">
    <source>
        <dbReference type="EMBL" id="REG07271.1"/>
    </source>
</evidence>
<dbReference type="CDD" id="cd03801">
    <property type="entry name" value="GT4_PimA-like"/>
    <property type="match status" value="1"/>
</dbReference>
<comment type="caution">
    <text evidence="2">The sequence shown here is derived from an EMBL/GenBank/DDBJ whole genome shotgun (WGS) entry which is preliminary data.</text>
</comment>